<dbReference type="STRING" id="1447872.A0A1J9Q6T6"/>
<organism evidence="4 5">
    <name type="scientific">Emergomyces pasteurianus Ep9510</name>
    <dbReference type="NCBI Taxonomy" id="1447872"/>
    <lineage>
        <taxon>Eukaryota</taxon>
        <taxon>Fungi</taxon>
        <taxon>Dikarya</taxon>
        <taxon>Ascomycota</taxon>
        <taxon>Pezizomycotina</taxon>
        <taxon>Eurotiomycetes</taxon>
        <taxon>Eurotiomycetidae</taxon>
        <taxon>Onygenales</taxon>
        <taxon>Ajellomycetaceae</taxon>
        <taxon>Emergomyces</taxon>
    </lineage>
</organism>
<dbReference type="PANTHER" id="PTHR43606">
    <property type="entry name" value="PHOSPHATASE, PUTATIVE (AFU_ORTHOLOGUE AFUA_6G08710)-RELATED"/>
    <property type="match status" value="1"/>
</dbReference>
<evidence type="ECO:0008006" key="6">
    <source>
        <dbReference type="Google" id="ProtNLM"/>
    </source>
</evidence>
<dbReference type="SUPFAM" id="SSF56300">
    <property type="entry name" value="Metallo-dependent phosphatases"/>
    <property type="match status" value="1"/>
</dbReference>
<dbReference type="VEuPathDB" id="FungiDB:AJ78_03824"/>
<feature type="domain" description="PhoD-like phosphatase metallophosphatase" evidence="2">
    <location>
        <begin position="194"/>
        <end position="560"/>
    </location>
</feature>
<dbReference type="Gene3D" id="3.60.21.70">
    <property type="entry name" value="PhoD-like phosphatase"/>
    <property type="match status" value="1"/>
</dbReference>
<evidence type="ECO:0000259" key="3">
    <source>
        <dbReference type="Pfam" id="PF16655"/>
    </source>
</evidence>
<dbReference type="PANTHER" id="PTHR43606:SF7">
    <property type="entry name" value="PHOSPHATASE, PUTATIVE (AFU_ORTHOLOGUE AFUA_6G08710)-RELATED"/>
    <property type="match status" value="1"/>
</dbReference>
<dbReference type="InterPro" id="IPR029052">
    <property type="entry name" value="Metallo-depent_PP-like"/>
</dbReference>
<dbReference type="InterPro" id="IPR052900">
    <property type="entry name" value="Phospholipid_Metab_Enz"/>
</dbReference>
<reference evidence="4 5" key="1">
    <citation type="submission" date="2015-07" db="EMBL/GenBank/DDBJ databases">
        <title>Emmonsia species relationships and genome sequence.</title>
        <authorList>
            <consortium name="The Broad Institute Genomics Platform"/>
            <person name="Cuomo C.A."/>
            <person name="Munoz J.F."/>
            <person name="Imamovic A."/>
            <person name="Priest M.E."/>
            <person name="Young S."/>
            <person name="Clay O.K."/>
            <person name="McEwen J.G."/>
        </authorList>
    </citation>
    <scope>NUCLEOTIDE SEQUENCE [LARGE SCALE GENOMIC DNA]</scope>
    <source>
        <strain evidence="4 5">UAMH 9510</strain>
    </source>
</reference>
<dbReference type="Pfam" id="PF16655">
    <property type="entry name" value="PhoD_N"/>
    <property type="match status" value="1"/>
</dbReference>
<name>A0A1J9Q6T6_9EURO</name>
<sequence>MAFLNLALVVFSLGSIASASFYSNLNYRSPSYNHPHLGIDINKVHKRNIQSAAFKPEDLKFTHGVASGDPYPNSVILWTRIAPTSESSNSDLPVSGTAPLYDHDNAKYVAVSTAPICVEYKVAKVSEMQEVVNEGEVWTSSDVDYTVKVEATGLDPFTTYYYQFNVCKSDIFSPVGRTKTIPMKGDKVKTDIKLAVFSCANYPMGFFNAFGNSARKDNVDYVINTGDYIYEYKEGTYGWGWSIGRIPKPSDHDTKSLYDYRLRYGTHRTDPDLLYAHQIYPWITVWDDHDVADNLWKSGSSSMNNTEQSFIESGGLSFDQVKANAVRAAFEWLPLRQVDMDDGLRVWRNFEMGDLFSLIMLDTRVYDRSITDLYSNMDYVAMLRDEQSRSLLGPRQEAWFYRQLQESAKRNVKWRVVGQQVLISEILYLDLEKFWKVKFNLDAWDGYRANRNRTLATIVDNEIDNTIILSGDTHNSYVADLVYLGHGDYDSASGSGAIGVEFGGAAVTSPGPLGENVTQLVAELQAGYLVEASPALQWQESFYRGYFEVTINYERVTASFFGIPDVRTKNGKEMKLASFEVLDGANKLTRNAKQEPVVGEAVAGALKHGEVHYGDGKVYDTEHPPG</sequence>
<keyword evidence="1" id="KW-0732">Signal</keyword>
<dbReference type="InterPro" id="IPR018946">
    <property type="entry name" value="PhoD-like_MPP"/>
</dbReference>
<dbReference type="OrthoDB" id="9992270at2759"/>
<dbReference type="AlphaFoldDB" id="A0A1J9Q6T6"/>
<comment type="caution">
    <text evidence="4">The sequence shown here is derived from an EMBL/GenBank/DDBJ whole genome shotgun (WGS) entry which is preliminary data.</text>
</comment>
<dbReference type="CDD" id="cd07389">
    <property type="entry name" value="MPP_PhoD"/>
    <property type="match status" value="1"/>
</dbReference>
<dbReference type="InterPro" id="IPR032093">
    <property type="entry name" value="PhoD_N"/>
</dbReference>
<evidence type="ECO:0000256" key="1">
    <source>
        <dbReference type="SAM" id="SignalP"/>
    </source>
</evidence>
<dbReference type="InterPro" id="IPR038607">
    <property type="entry name" value="PhoD-like_sf"/>
</dbReference>
<accession>A0A1J9Q6T6</accession>
<protein>
    <recommendedName>
        <fullName evidence="6">Alkaline phosphatase</fullName>
    </recommendedName>
</protein>
<proteinExistence type="predicted"/>
<gene>
    <name evidence="4" type="ORF">AJ78_03824</name>
</gene>
<feature type="domain" description="Phospholipase D N-terminal" evidence="3">
    <location>
        <begin position="63"/>
        <end position="180"/>
    </location>
</feature>
<dbReference type="EMBL" id="LGRN01000129">
    <property type="protein sequence ID" value="OJD15955.1"/>
    <property type="molecule type" value="Genomic_DNA"/>
</dbReference>
<feature type="signal peptide" evidence="1">
    <location>
        <begin position="1"/>
        <end position="19"/>
    </location>
</feature>
<evidence type="ECO:0000259" key="2">
    <source>
        <dbReference type="Pfam" id="PF09423"/>
    </source>
</evidence>
<feature type="chain" id="PRO_5013380786" description="Alkaline phosphatase" evidence="1">
    <location>
        <begin position="20"/>
        <end position="626"/>
    </location>
</feature>
<keyword evidence="5" id="KW-1185">Reference proteome</keyword>
<dbReference type="Pfam" id="PF09423">
    <property type="entry name" value="PhoD"/>
    <property type="match status" value="1"/>
</dbReference>
<evidence type="ECO:0000313" key="5">
    <source>
        <dbReference type="Proteomes" id="UP000182235"/>
    </source>
</evidence>
<dbReference type="Proteomes" id="UP000182235">
    <property type="component" value="Unassembled WGS sequence"/>
</dbReference>
<dbReference type="Gene3D" id="2.60.40.380">
    <property type="entry name" value="Purple acid phosphatase-like, N-terminal"/>
    <property type="match status" value="1"/>
</dbReference>
<evidence type="ECO:0000313" key="4">
    <source>
        <dbReference type="EMBL" id="OJD15955.1"/>
    </source>
</evidence>